<feature type="binding site" evidence="10">
    <location>
        <position position="129"/>
    </location>
    <ligand>
        <name>L-histidine</name>
        <dbReference type="ChEBI" id="CHEBI:57595"/>
    </ligand>
</feature>
<dbReference type="Proteomes" id="UP000050501">
    <property type="component" value="Unassembled WGS sequence"/>
</dbReference>
<dbReference type="InterPro" id="IPR004516">
    <property type="entry name" value="HisRS/HisZ"/>
</dbReference>
<dbReference type="PROSITE" id="PS50862">
    <property type="entry name" value="AA_TRNA_LIGASE_II"/>
    <property type="match status" value="1"/>
</dbReference>
<dbReference type="InterPro" id="IPR006195">
    <property type="entry name" value="aa-tRNA-synth_II"/>
</dbReference>
<dbReference type="PATRIC" id="fig|229921.5.peg.1889"/>
<dbReference type="GO" id="GO:0005524">
    <property type="term" value="F:ATP binding"/>
    <property type="evidence" value="ECO:0007669"/>
    <property type="project" value="UniProtKB-UniRule"/>
</dbReference>
<keyword evidence="13" id="KW-1185">Reference proteome</keyword>
<dbReference type="Pfam" id="PF03129">
    <property type="entry name" value="HGTP_anticodon"/>
    <property type="match status" value="1"/>
</dbReference>
<dbReference type="Pfam" id="PF13393">
    <property type="entry name" value="tRNA-synt_His"/>
    <property type="match status" value="1"/>
</dbReference>
<evidence type="ECO:0000256" key="8">
    <source>
        <dbReference type="ARBA" id="ARBA00047639"/>
    </source>
</evidence>
<keyword evidence="3 9" id="KW-0436">Ligase</keyword>
<gene>
    <name evidence="9" type="primary">hisS</name>
    <name evidence="12" type="ORF">ADN01_05525</name>
</gene>
<dbReference type="GO" id="GO:0004821">
    <property type="term" value="F:histidine-tRNA ligase activity"/>
    <property type="evidence" value="ECO:0007669"/>
    <property type="project" value="UniProtKB-UniRule"/>
</dbReference>
<dbReference type="InterPro" id="IPR036621">
    <property type="entry name" value="Anticodon-bd_dom_sf"/>
</dbReference>
<dbReference type="GO" id="GO:0005737">
    <property type="term" value="C:cytoplasm"/>
    <property type="evidence" value="ECO:0007669"/>
    <property type="project" value="UniProtKB-SubCell"/>
</dbReference>
<evidence type="ECO:0000256" key="9">
    <source>
        <dbReference type="HAMAP-Rule" id="MF_00127"/>
    </source>
</evidence>
<evidence type="ECO:0000256" key="5">
    <source>
        <dbReference type="ARBA" id="ARBA00022840"/>
    </source>
</evidence>
<evidence type="ECO:0000256" key="2">
    <source>
        <dbReference type="ARBA" id="ARBA00022490"/>
    </source>
</evidence>
<dbReference type="AlphaFoldDB" id="A0A0P6Y2U4"/>
<accession>A0A0P6Y2U4</accession>
<dbReference type="EMBL" id="LGCM01000021">
    <property type="protein sequence ID" value="KPL86907.1"/>
    <property type="molecule type" value="Genomic_DNA"/>
</dbReference>
<dbReference type="InterPro" id="IPR033656">
    <property type="entry name" value="HisRS_anticodon"/>
</dbReference>
<name>A0A0P6Y2U4_9CHLR</name>
<evidence type="ECO:0000313" key="13">
    <source>
        <dbReference type="Proteomes" id="UP000050501"/>
    </source>
</evidence>
<dbReference type="GO" id="GO:0006427">
    <property type="term" value="P:histidyl-tRNA aminoacylation"/>
    <property type="evidence" value="ECO:0007669"/>
    <property type="project" value="UniProtKB-UniRule"/>
</dbReference>
<feature type="binding site" evidence="10">
    <location>
        <begin position="263"/>
        <end position="264"/>
    </location>
    <ligand>
        <name>L-histidine</name>
        <dbReference type="ChEBI" id="CHEBI:57595"/>
    </ligand>
</feature>
<organism evidence="12 13">
    <name type="scientific">Levilinea saccharolytica</name>
    <dbReference type="NCBI Taxonomy" id="229921"/>
    <lineage>
        <taxon>Bacteria</taxon>
        <taxon>Bacillati</taxon>
        <taxon>Chloroflexota</taxon>
        <taxon>Anaerolineae</taxon>
        <taxon>Anaerolineales</taxon>
        <taxon>Anaerolineaceae</taxon>
        <taxon>Levilinea</taxon>
    </lineage>
</organism>
<evidence type="ECO:0000256" key="1">
    <source>
        <dbReference type="ARBA" id="ARBA00008226"/>
    </source>
</evidence>
<dbReference type="CDD" id="cd00859">
    <property type="entry name" value="HisRS_anticodon"/>
    <property type="match status" value="1"/>
</dbReference>
<comment type="similarity">
    <text evidence="1 9">Belongs to the class-II aminoacyl-tRNA synthetase family.</text>
</comment>
<comment type="caution">
    <text evidence="12">The sequence shown here is derived from an EMBL/GenBank/DDBJ whole genome shotgun (WGS) entry which is preliminary data.</text>
</comment>
<comment type="catalytic activity">
    <reaction evidence="8 9">
        <text>tRNA(His) + L-histidine + ATP = L-histidyl-tRNA(His) + AMP + diphosphate + H(+)</text>
        <dbReference type="Rhea" id="RHEA:17313"/>
        <dbReference type="Rhea" id="RHEA-COMP:9665"/>
        <dbReference type="Rhea" id="RHEA-COMP:9689"/>
        <dbReference type="ChEBI" id="CHEBI:15378"/>
        <dbReference type="ChEBI" id="CHEBI:30616"/>
        <dbReference type="ChEBI" id="CHEBI:33019"/>
        <dbReference type="ChEBI" id="CHEBI:57595"/>
        <dbReference type="ChEBI" id="CHEBI:78442"/>
        <dbReference type="ChEBI" id="CHEBI:78527"/>
        <dbReference type="ChEBI" id="CHEBI:456215"/>
        <dbReference type="EC" id="6.1.1.21"/>
    </reaction>
</comment>
<dbReference type="HAMAP" id="MF_00127">
    <property type="entry name" value="His_tRNA_synth"/>
    <property type="match status" value="1"/>
</dbReference>
<keyword evidence="5 9" id="KW-0067">ATP-binding</keyword>
<sequence>MKAIIPSVKGTRDFYPADMAVRNYLYRTLRTVSEQYGYQEYDGPFLERIDLYAAKSGEELVKEQAFVFPDRGGDEITLRPELTPTLARMVAQRQGELTVPLRWWSFGPFWRYERPQKGRTREFFQWNIDLIGVSSPEADAELVAICAEFFRAVGLKPSQVQIMVNNRKLMDQSLADLGVGAELRPRVFRLVDRRDKMSAADWDGYALEMGLGAEQLAGLKALLADGELWRKSEDFLRFFAVLDALGVREYVRFDAQIIRGLDYYTGTVFEARDVDGGRAVLGGGHYDNLVSDVGGDPLPGVGFAMGDVMIGVVLEKYGLLPHSGALEGAALVTVFDGERLIDSFRLAGELRQAGLRVVCYPEPAKLPKQLKFADKMGIRFALIVGPDEAAQGLVTIKDLATRTQETTAQEKAAEKIAEMLAKPAAV</sequence>
<evidence type="ECO:0000256" key="6">
    <source>
        <dbReference type="ARBA" id="ARBA00022917"/>
    </source>
</evidence>
<dbReference type="PANTHER" id="PTHR43707">
    <property type="entry name" value="HISTIDYL-TRNA SYNTHETASE"/>
    <property type="match status" value="1"/>
</dbReference>
<dbReference type="PANTHER" id="PTHR43707:SF1">
    <property type="entry name" value="HISTIDINE--TRNA LIGASE, MITOCHONDRIAL-RELATED"/>
    <property type="match status" value="1"/>
</dbReference>
<dbReference type="InterPro" id="IPR041715">
    <property type="entry name" value="HisRS-like_core"/>
</dbReference>
<dbReference type="Gene3D" id="3.40.50.800">
    <property type="entry name" value="Anticodon-binding domain"/>
    <property type="match status" value="1"/>
</dbReference>
<comment type="subunit">
    <text evidence="9">Homodimer.</text>
</comment>
<dbReference type="CDD" id="cd00773">
    <property type="entry name" value="HisRS-like_core"/>
    <property type="match status" value="1"/>
</dbReference>
<dbReference type="SUPFAM" id="SSF55681">
    <property type="entry name" value="Class II aaRS and biotin synthetases"/>
    <property type="match status" value="1"/>
</dbReference>
<feature type="domain" description="Aminoacyl-transfer RNA synthetases class-II family profile" evidence="11">
    <location>
        <begin position="1"/>
        <end position="321"/>
    </location>
</feature>
<dbReference type="RefSeq" id="WP_062418209.1">
    <property type="nucleotide sequence ID" value="NZ_DF967974.1"/>
</dbReference>
<evidence type="ECO:0000313" key="12">
    <source>
        <dbReference type="EMBL" id="KPL86907.1"/>
    </source>
</evidence>
<comment type="subcellular location">
    <subcellularLocation>
        <location evidence="9">Cytoplasm</location>
    </subcellularLocation>
</comment>
<dbReference type="Gene3D" id="3.30.930.10">
    <property type="entry name" value="Bira Bifunctional Protein, Domain 2"/>
    <property type="match status" value="1"/>
</dbReference>
<dbReference type="InterPro" id="IPR004154">
    <property type="entry name" value="Anticodon-bd"/>
</dbReference>
<keyword evidence="7 9" id="KW-0030">Aminoacyl-tRNA synthetase</keyword>
<dbReference type="EC" id="6.1.1.21" evidence="9"/>
<feature type="binding site" evidence="10">
    <location>
        <position position="125"/>
    </location>
    <ligand>
        <name>L-histidine</name>
        <dbReference type="ChEBI" id="CHEBI:57595"/>
    </ligand>
</feature>
<dbReference type="NCBIfam" id="TIGR00442">
    <property type="entry name" value="hisS"/>
    <property type="match status" value="1"/>
</dbReference>
<dbReference type="OrthoDB" id="9800814at2"/>
<feature type="binding site" evidence="10">
    <location>
        <begin position="81"/>
        <end position="83"/>
    </location>
    <ligand>
        <name>L-histidine</name>
        <dbReference type="ChEBI" id="CHEBI:57595"/>
    </ligand>
</feature>
<proteinExistence type="inferred from homology"/>
<dbReference type="InterPro" id="IPR045864">
    <property type="entry name" value="aa-tRNA-synth_II/BPL/LPL"/>
</dbReference>
<reference evidence="12 13" key="1">
    <citation type="submission" date="2015-07" db="EMBL/GenBank/DDBJ databases">
        <title>Genome sequence of Levilinea saccharolytica DSM 16555.</title>
        <authorList>
            <person name="Hemp J."/>
            <person name="Ward L.M."/>
            <person name="Pace L.A."/>
            <person name="Fischer W.W."/>
        </authorList>
    </citation>
    <scope>NUCLEOTIDE SEQUENCE [LARGE SCALE GENOMIC DNA]</scope>
    <source>
        <strain evidence="12 13">KIBI-1</strain>
    </source>
</reference>
<evidence type="ECO:0000256" key="10">
    <source>
        <dbReference type="PIRSR" id="PIRSR001549-1"/>
    </source>
</evidence>
<evidence type="ECO:0000256" key="7">
    <source>
        <dbReference type="ARBA" id="ARBA00023146"/>
    </source>
</evidence>
<protein>
    <recommendedName>
        <fullName evidence="9">Histidine--tRNA ligase</fullName>
        <ecNumber evidence="9">6.1.1.21</ecNumber>
    </recommendedName>
    <alternativeName>
        <fullName evidence="9">Histidyl-tRNA synthetase</fullName>
        <shortName evidence="9">HisRS</shortName>
    </alternativeName>
</protein>
<evidence type="ECO:0000259" key="11">
    <source>
        <dbReference type="PROSITE" id="PS50862"/>
    </source>
</evidence>
<keyword evidence="6 9" id="KW-0648">Protein biosynthesis</keyword>
<feature type="binding site" evidence="10">
    <location>
        <position position="111"/>
    </location>
    <ligand>
        <name>L-histidine</name>
        <dbReference type="ChEBI" id="CHEBI:57595"/>
    </ligand>
</feature>
<keyword evidence="2 9" id="KW-0963">Cytoplasm</keyword>
<evidence type="ECO:0000256" key="3">
    <source>
        <dbReference type="ARBA" id="ARBA00022598"/>
    </source>
</evidence>
<keyword evidence="4 9" id="KW-0547">Nucleotide-binding</keyword>
<dbReference type="SUPFAM" id="SSF52954">
    <property type="entry name" value="Class II aaRS ABD-related"/>
    <property type="match status" value="1"/>
</dbReference>
<dbReference type="PIRSF" id="PIRSF001549">
    <property type="entry name" value="His-tRNA_synth"/>
    <property type="match status" value="1"/>
</dbReference>
<dbReference type="STRING" id="229921.ADN01_05525"/>
<dbReference type="InterPro" id="IPR015807">
    <property type="entry name" value="His-tRNA-ligase"/>
</dbReference>
<evidence type="ECO:0000256" key="4">
    <source>
        <dbReference type="ARBA" id="ARBA00022741"/>
    </source>
</evidence>
<feature type="binding site" evidence="10">
    <location>
        <position position="259"/>
    </location>
    <ligand>
        <name>L-histidine</name>
        <dbReference type="ChEBI" id="CHEBI:57595"/>
    </ligand>
</feature>